<protein>
    <submittedName>
        <fullName evidence="1">Uncharacterized protein</fullName>
    </submittedName>
</protein>
<keyword evidence="2" id="KW-1185">Reference proteome</keyword>
<sequence length="118" mass="13270">MSADENLVYGENARSERFTTETGVNVTVLCIPKLALYVVTDADNFGVHWFRVTLNKSLYTVEYLLGGNEFVYCPIARFFARSILAQSECDESCETNASVFEAKKIVLNISLRKTDPET</sequence>
<dbReference type="OrthoDB" id="6490620at2759"/>
<reference evidence="1 2" key="1">
    <citation type="journal article" date="2018" name="Gigascience">
        <title>Genomes of trombidid mites reveal novel predicted allergens and laterally-transferred genes associated with secondary metabolism.</title>
        <authorList>
            <person name="Dong X."/>
            <person name="Chaisiri K."/>
            <person name="Xia D."/>
            <person name="Armstrong S.D."/>
            <person name="Fang Y."/>
            <person name="Donnelly M.J."/>
            <person name="Kadowaki T."/>
            <person name="McGarry J.W."/>
            <person name="Darby A.C."/>
            <person name="Makepeace B.L."/>
        </authorList>
    </citation>
    <scope>NUCLEOTIDE SEQUENCE [LARGE SCALE GENOMIC DNA]</scope>
    <source>
        <strain evidence="1">UoL-WK</strain>
    </source>
</reference>
<dbReference type="AlphaFoldDB" id="A0A3S3SEB3"/>
<dbReference type="EMBL" id="NCKU01001144">
    <property type="protein sequence ID" value="RWS12977.1"/>
    <property type="molecule type" value="Genomic_DNA"/>
</dbReference>
<accession>A0A3S3SEB3</accession>
<gene>
    <name evidence="1" type="ORF">B4U79_11227</name>
</gene>
<comment type="caution">
    <text evidence="1">The sequence shown here is derived from an EMBL/GenBank/DDBJ whole genome shotgun (WGS) entry which is preliminary data.</text>
</comment>
<name>A0A3S3SEB3_9ACAR</name>
<evidence type="ECO:0000313" key="1">
    <source>
        <dbReference type="EMBL" id="RWS12977.1"/>
    </source>
</evidence>
<feature type="non-terminal residue" evidence="1">
    <location>
        <position position="118"/>
    </location>
</feature>
<evidence type="ECO:0000313" key="2">
    <source>
        <dbReference type="Proteomes" id="UP000285301"/>
    </source>
</evidence>
<organism evidence="1 2">
    <name type="scientific">Dinothrombium tinctorium</name>
    <dbReference type="NCBI Taxonomy" id="1965070"/>
    <lineage>
        <taxon>Eukaryota</taxon>
        <taxon>Metazoa</taxon>
        <taxon>Ecdysozoa</taxon>
        <taxon>Arthropoda</taxon>
        <taxon>Chelicerata</taxon>
        <taxon>Arachnida</taxon>
        <taxon>Acari</taxon>
        <taxon>Acariformes</taxon>
        <taxon>Trombidiformes</taxon>
        <taxon>Prostigmata</taxon>
        <taxon>Anystina</taxon>
        <taxon>Parasitengona</taxon>
        <taxon>Trombidioidea</taxon>
        <taxon>Trombidiidae</taxon>
        <taxon>Dinothrombium</taxon>
    </lineage>
</organism>
<proteinExistence type="predicted"/>
<dbReference type="Proteomes" id="UP000285301">
    <property type="component" value="Unassembled WGS sequence"/>
</dbReference>